<evidence type="ECO:0000313" key="3">
    <source>
        <dbReference type="Proteomes" id="UP000027120"/>
    </source>
</evidence>
<reference evidence="2 3" key="1">
    <citation type="submission" date="2014-04" db="EMBL/GenBank/DDBJ databases">
        <authorList>
            <consortium name="International Citrus Genome Consortium"/>
            <person name="Gmitter F."/>
            <person name="Chen C."/>
            <person name="Farmerie W."/>
            <person name="Harkins T."/>
            <person name="Desany B."/>
            <person name="Mohiuddin M."/>
            <person name="Kodira C."/>
            <person name="Borodovsky M."/>
            <person name="Lomsadze A."/>
            <person name="Burns P."/>
            <person name="Jenkins J."/>
            <person name="Prochnik S."/>
            <person name="Shu S."/>
            <person name="Chapman J."/>
            <person name="Pitluck S."/>
            <person name="Schmutz J."/>
            <person name="Rokhsar D."/>
        </authorList>
    </citation>
    <scope>NUCLEOTIDE SEQUENCE</scope>
</reference>
<proteinExistence type="predicted"/>
<keyword evidence="1" id="KW-1133">Transmembrane helix</keyword>
<keyword evidence="1" id="KW-0472">Membrane</keyword>
<feature type="transmembrane region" description="Helical" evidence="1">
    <location>
        <begin position="58"/>
        <end position="77"/>
    </location>
</feature>
<evidence type="ECO:0000256" key="1">
    <source>
        <dbReference type="SAM" id="Phobius"/>
    </source>
</evidence>
<name>A0A067GUX2_CITSI</name>
<organism evidence="2 3">
    <name type="scientific">Citrus sinensis</name>
    <name type="common">Sweet orange</name>
    <name type="synonym">Citrus aurantium var. sinensis</name>
    <dbReference type="NCBI Taxonomy" id="2711"/>
    <lineage>
        <taxon>Eukaryota</taxon>
        <taxon>Viridiplantae</taxon>
        <taxon>Streptophyta</taxon>
        <taxon>Embryophyta</taxon>
        <taxon>Tracheophyta</taxon>
        <taxon>Spermatophyta</taxon>
        <taxon>Magnoliopsida</taxon>
        <taxon>eudicotyledons</taxon>
        <taxon>Gunneridae</taxon>
        <taxon>Pentapetalae</taxon>
        <taxon>rosids</taxon>
        <taxon>malvids</taxon>
        <taxon>Sapindales</taxon>
        <taxon>Rutaceae</taxon>
        <taxon>Aurantioideae</taxon>
        <taxon>Citrus</taxon>
    </lineage>
</organism>
<accession>A0A067GUX2</accession>
<keyword evidence="3" id="KW-1185">Reference proteome</keyword>
<dbReference type="Proteomes" id="UP000027120">
    <property type="component" value="Unassembled WGS sequence"/>
</dbReference>
<gene>
    <name evidence="2" type="ORF">CISIN_1g038385mg</name>
</gene>
<keyword evidence="1" id="KW-0812">Transmembrane</keyword>
<dbReference type="EMBL" id="KK784875">
    <property type="protein sequence ID" value="KDO82500.1"/>
    <property type="molecule type" value="Genomic_DNA"/>
</dbReference>
<sequence>MTSYYLLLDQSHSTLVQPLRGSGKSSIQWSRKKRCFNLQIWLVTRWRNVFNVLFRHEIFMRLTIHVFVVFGISYIKLVKWVVFMYSFGDCHEKPHRHKSVETLRRKEVSVANMGACMVDNLYV</sequence>
<dbReference type="AlphaFoldDB" id="A0A067GUX2"/>
<evidence type="ECO:0000313" key="2">
    <source>
        <dbReference type="EMBL" id="KDO82500.1"/>
    </source>
</evidence>
<protein>
    <submittedName>
        <fullName evidence="2">Uncharacterized protein</fullName>
    </submittedName>
</protein>